<name>A0A9K3E3P3_HELAN</name>
<evidence type="ECO:0000256" key="1">
    <source>
        <dbReference type="SAM" id="MobiDB-lite"/>
    </source>
</evidence>
<evidence type="ECO:0000313" key="3">
    <source>
        <dbReference type="Proteomes" id="UP000215914"/>
    </source>
</evidence>
<gene>
    <name evidence="2" type="ORF">HanXRQr2_Chr15g0704321</name>
</gene>
<keyword evidence="3" id="KW-1185">Reference proteome</keyword>
<comment type="caution">
    <text evidence="2">The sequence shown here is derived from an EMBL/GenBank/DDBJ whole genome shotgun (WGS) entry which is preliminary data.</text>
</comment>
<proteinExistence type="predicted"/>
<dbReference type="Gramene" id="mRNA:HanXRQr2_Chr15g0704321">
    <property type="protein sequence ID" value="mRNA:HanXRQr2_Chr15g0704321"/>
    <property type="gene ID" value="HanXRQr2_Chr15g0704321"/>
</dbReference>
<feature type="region of interest" description="Disordered" evidence="1">
    <location>
        <begin position="1"/>
        <end position="72"/>
    </location>
</feature>
<feature type="compositionally biased region" description="Basic residues" evidence="1">
    <location>
        <begin position="46"/>
        <end position="55"/>
    </location>
</feature>
<reference evidence="2" key="1">
    <citation type="journal article" date="2017" name="Nature">
        <title>The sunflower genome provides insights into oil metabolism, flowering and Asterid evolution.</title>
        <authorList>
            <person name="Badouin H."/>
            <person name="Gouzy J."/>
            <person name="Grassa C.J."/>
            <person name="Murat F."/>
            <person name="Staton S.E."/>
            <person name="Cottret L."/>
            <person name="Lelandais-Briere C."/>
            <person name="Owens G.L."/>
            <person name="Carrere S."/>
            <person name="Mayjonade B."/>
            <person name="Legrand L."/>
            <person name="Gill N."/>
            <person name="Kane N.C."/>
            <person name="Bowers J.E."/>
            <person name="Hubner S."/>
            <person name="Bellec A."/>
            <person name="Berard A."/>
            <person name="Berges H."/>
            <person name="Blanchet N."/>
            <person name="Boniface M.C."/>
            <person name="Brunel D."/>
            <person name="Catrice O."/>
            <person name="Chaidir N."/>
            <person name="Claudel C."/>
            <person name="Donnadieu C."/>
            <person name="Faraut T."/>
            <person name="Fievet G."/>
            <person name="Helmstetter N."/>
            <person name="King M."/>
            <person name="Knapp S.J."/>
            <person name="Lai Z."/>
            <person name="Le Paslier M.C."/>
            <person name="Lippi Y."/>
            <person name="Lorenzon L."/>
            <person name="Mandel J.R."/>
            <person name="Marage G."/>
            <person name="Marchand G."/>
            <person name="Marquand E."/>
            <person name="Bret-Mestries E."/>
            <person name="Morien E."/>
            <person name="Nambeesan S."/>
            <person name="Nguyen T."/>
            <person name="Pegot-Espagnet P."/>
            <person name="Pouilly N."/>
            <person name="Raftis F."/>
            <person name="Sallet E."/>
            <person name="Schiex T."/>
            <person name="Thomas J."/>
            <person name="Vandecasteele C."/>
            <person name="Vares D."/>
            <person name="Vear F."/>
            <person name="Vautrin S."/>
            <person name="Crespi M."/>
            <person name="Mangin B."/>
            <person name="Burke J.M."/>
            <person name="Salse J."/>
            <person name="Munos S."/>
            <person name="Vincourt P."/>
            <person name="Rieseberg L.H."/>
            <person name="Langlade N.B."/>
        </authorList>
    </citation>
    <scope>NUCLEOTIDE SEQUENCE</scope>
    <source>
        <tissue evidence="2">Leaves</tissue>
    </source>
</reference>
<evidence type="ECO:0000313" key="2">
    <source>
        <dbReference type="EMBL" id="KAF5765488.1"/>
    </source>
</evidence>
<dbReference type="Proteomes" id="UP000215914">
    <property type="component" value="Unassembled WGS sequence"/>
</dbReference>
<dbReference type="EMBL" id="MNCJ02000330">
    <property type="protein sequence ID" value="KAF5765488.1"/>
    <property type="molecule type" value="Genomic_DNA"/>
</dbReference>
<feature type="region of interest" description="Disordered" evidence="1">
    <location>
        <begin position="445"/>
        <end position="470"/>
    </location>
</feature>
<accession>A0A9K3E3P3</accession>
<dbReference type="AlphaFoldDB" id="A0A9K3E3P3"/>
<organism evidence="2 3">
    <name type="scientific">Helianthus annuus</name>
    <name type="common">Common sunflower</name>
    <dbReference type="NCBI Taxonomy" id="4232"/>
    <lineage>
        <taxon>Eukaryota</taxon>
        <taxon>Viridiplantae</taxon>
        <taxon>Streptophyta</taxon>
        <taxon>Embryophyta</taxon>
        <taxon>Tracheophyta</taxon>
        <taxon>Spermatophyta</taxon>
        <taxon>Magnoliopsida</taxon>
        <taxon>eudicotyledons</taxon>
        <taxon>Gunneridae</taxon>
        <taxon>Pentapetalae</taxon>
        <taxon>asterids</taxon>
        <taxon>campanulids</taxon>
        <taxon>Asterales</taxon>
        <taxon>Asteraceae</taxon>
        <taxon>Asteroideae</taxon>
        <taxon>Heliantheae alliance</taxon>
        <taxon>Heliantheae</taxon>
        <taxon>Helianthus</taxon>
    </lineage>
</organism>
<reference evidence="2" key="2">
    <citation type="submission" date="2020-06" db="EMBL/GenBank/DDBJ databases">
        <title>Helianthus annuus Genome sequencing and assembly Release 2.</title>
        <authorList>
            <person name="Gouzy J."/>
            <person name="Langlade N."/>
            <person name="Munos S."/>
        </authorList>
    </citation>
    <scope>NUCLEOTIDE SEQUENCE</scope>
    <source>
        <tissue evidence="2">Leaves</tissue>
    </source>
</reference>
<feature type="region of interest" description="Disordered" evidence="1">
    <location>
        <begin position="400"/>
        <end position="433"/>
    </location>
</feature>
<sequence>MWEERRKGLAPAVVRRPKPEPRDTADIPPSNPNDPIDLESSPERLLRKKAGKRKQTGVDADGQPAKKVQKKITRRGNLDAFIAKLFLIEKPNSPVSVEPSFVVNEELPPSPSRTPANELLGSTEVIDHEVGRTAGKSADVAVDAVNITSSEAVDVGTGNPQTLEFVAQDSGKEKSAQEIPVTMSPFAASGFVPENVEKNPGGNQGSFIRSNENSHIRADETLGDYYYRCYSEKQADEVHMPVWKLKKGDTFSDWHVCREWLQGTFPPGEIKFQEGRPHEQTYRSYLEEAASYTSTSTVYSLSKKKAAEDEARATQLRAKLQADQAKFENDRKTEEWSVAGWKRKTEAEAALLTKERKNWKETCEKDNAEKMGLRNVITNLKAEFEKLKKQDAEIESFKNEKADVEAARDEARSHRERSEQREEQLKAEAEAAKKDLELALAEKAETSRRLAETEEKLETSETVRATTESELEPLKGDMLWLKERGIASC</sequence>
<feature type="compositionally biased region" description="Basic and acidic residues" evidence="1">
    <location>
        <begin position="445"/>
        <end position="461"/>
    </location>
</feature>
<protein>
    <submittedName>
        <fullName evidence="2">Uncharacterized protein</fullName>
    </submittedName>
</protein>